<dbReference type="Proteomes" id="UP001501671">
    <property type="component" value="Unassembled WGS sequence"/>
</dbReference>
<evidence type="ECO:0000256" key="4">
    <source>
        <dbReference type="ARBA" id="ARBA00023163"/>
    </source>
</evidence>
<evidence type="ECO:0000313" key="6">
    <source>
        <dbReference type="EMBL" id="GAA4334746.1"/>
    </source>
</evidence>
<dbReference type="InterPro" id="IPR036388">
    <property type="entry name" value="WH-like_DNA-bd_sf"/>
</dbReference>
<dbReference type="Pfam" id="PF00126">
    <property type="entry name" value="HTH_1"/>
    <property type="match status" value="1"/>
</dbReference>
<evidence type="ECO:0000256" key="1">
    <source>
        <dbReference type="ARBA" id="ARBA00009437"/>
    </source>
</evidence>
<comment type="caution">
    <text evidence="6">The sequence shown here is derived from an EMBL/GenBank/DDBJ whole genome shotgun (WGS) entry which is preliminary data.</text>
</comment>
<comment type="similarity">
    <text evidence="1">Belongs to the LysR transcriptional regulatory family.</text>
</comment>
<accession>A0ABP8H5M8</accession>
<keyword evidence="4" id="KW-0804">Transcription</keyword>
<dbReference type="SUPFAM" id="SSF46785">
    <property type="entry name" value="Winged helix' DNA-binding domain"/>
    <property type="match status" value="1"/>
</dbReference>
<dbReference type="PROSITE" id="PS50931">
    <property type="entry name" value="HTH_LYSR"/>
    <property type="match status" value="1"/>
</dbReference>
<keyword evidence="3" id="KW-0238">DNA-binding</keyword>
<dbReference type="RefSeq" id="WP_345250364.1">
    <property type="nucleotide sequence ID" value="NZ_BAABFO010000012.1"/>
</dbReference>
<dbReference type="InterPro" id="IPR058163">
    <property type="entry name" value="LysR-type_TF_proteobact-type"/>
</dbReference>
<dbReference type="PANTHER" id="PTHR30537">
    <property type="entry name" value="HTH-TYPE TRANSCRIPTIONAL REGULATOR"/>
    <property type="match status" value="1"/>
</dbReference>
<gene>
    <name evidence="6" type="ORF">GCM10023144_27300</name>
</gene>
<evidence type="ECO:0000256" key="2">
    <source>
        <dbReference type="ARBA" id="ARBA00023015"/>
    </source>
</evidence>
<dbReference type="CDD" id="cd08432">
    <property type="entry name" value="PBP2_GcdR_TrpI_HvrB_AmpR_like"/>
    <property type="match status" value="1"/>
</dbReference>
<keyword evidence="2" id="KW-0805">Transcription regulation</keyword>
<evidence type="ECO:0000256" key="3">
    <source>
        <dbReference type="ARBA" id="ARBA00023125"/>
    </source>
</evidence>
<dbReference type="Pfam" id="PF03466">
    <property type="entry name" value="LysR_substrate"/>
    <property type="match status" value="1"/>
</dbReference>
<protein>
    <submittedName>
        <fullName evidence="6">LysR substrate-binding domain-containing protein</fullName>
    </submittedName>
</protein>
<sequence>MRRALPSMAALSAFEAAGRLGSFSAAAEELHVTQGAISRQIRGLEEYLGTRLFLRLTRQVELTAAGEAYLREVQYALDYVERATAGFRTRQSQHVVLTISALPSIASFWLMSRLVGFSQRYPHIDTRVLTSIRAVDLQSNEADVAIRVGPLPGKSYEARLPRIDLEMVTNWRGVHAEPLFDDVLVPVLSPGLPEPGHEIREPRDLLRYPLIHTASRARAWPDWLALYGLQEPERGERAEYGHFFMAIEAARKGQGVALIPGVLLSGIGGGLVAPIRCTTPSAGSYYLLMRSDRVQDPQCAAFCDWIQEQAGEVQACV</sequence>
<dbReference type="Gene3D" id="3.40.190.10">
    <property type="entry name" value="Periplasmic binding protein-like II"/>
    <property type="match status" value="2"/>
</dbReference>
<keyword evidence="7" id="KW-1185">Reference proteome</keyword>
<dbReference type="Gene3D" id="1.10.10.10">
    <property type="entry name" value="Winged helix-like DNA-binding domain superfamily/Winged helix DNA-binding domain"/>
    <property type="match status" value="1"/>
</dbReference>
<dbReference type="PANTHER" id="PTHR30537:SF74">
    <property type="entry name" value="HTH-TYPE TRANSCRIPTIONAL REGULATOR TRPI"/>
    <property type="match status" value="1"/>
</dbReference>
<evidence type="ECO:0000259" key="5">
    <source>
        <dbReference type="PROSITE" id="PS50931"/>
    </source>
</evidence>
<dbReference type="InterPro" id="IPR036390">
    <property type="entry name" value="WH_DNA-bd_sf"/>
</dbReference>
<name>A0ABP8H5M8_9BURK</name>
<feature type="domain" description="HTH lysR-type" evidence="5">
    <location>
        <begin position="6"/>
        <end position="63"/>
    </location>
</feature>
<dbReference type="PRINTS" id="PR00039">
    <property type="entry name" value="HTHLYSR"/>
</dbReference>
<dbReference type="InterPro" id="IPR000847">
    <property type="entry name" value="LysR_HTH_N"/>
</dbReference>
<reference evidence="7" key="1">
    <citation type="journal article" date="2019" name="Int. J. Syst. Evol. Microbiol.">
        <title>The Global Catalogue of Microorganisms (GCM) 10K type strain sequencing project: providing services to taxonomists for standard genome sequencing and annotation.</title>
        <authorList>
            <consortium name="The Broad Institute Genomics Platform"/>
            <consortium name="The Broad Institute Genome Sequencing Center for Infectious Disease"/>
            <person name="Wu L."/>
            <person name="Ma J."/>
        </authorList>
    </citation>
    <scope>NUCLEOTIDE SEQUENCE [LARGE SCALE GENOMIC DNA]</scope>
    <source>
        <strain evidence="7">JCM 17666</strain>
    </source>
</reference>
<proteinExistence type="inferred from homology"/>
<dbReference type="SUPFAM" id="SSF53850">
    <property type="entry name" value="Periplasmic binding protein-like II"/>
    <property type="match status" value="1"/>
</dbReference>
<evidence type="ECO:0000313" key="7">
    <source>
        <dbReference type="Proteomes" id="UP001501671"/>
    </source>
</evidence>
<dbReference type="EMBL" id="BAABFO010000012">
    <property type="protein sequence ID" value="GAA4334746.1"/>
    <property type="molecule type" value="Genomic_DNA"/>
</dbReference>
<organism evidence="6 7">
    <name type="scientific">Pigmentiphaga soli</name>
    <dbReference type="NCBI Taxonomy" id="1007095"/>
    <lineage>
        <taxon>Bacteria</taxon>
        <taxon>Pseudomonadati</taxon>
        <taxon>Pseudomonadota</taxon>
        <taxon>Betaproteobacteria</taxon>
        <taxon>Burkholderiales</taxon>
        <taxon>Alcaligenaceae</taxon>
        <taxon>Pigmentiphaga</taxon>
    </lineage>
</organism>
<dbReference type="InterPro" id="IPR005119">
    <property type="entry name" value="LysR_subst-bd"/>
</dbReference>